<dbReference type="InterPro" id="IPR012657">
    <property type="entry name" value="23S_rRNA-intervening_sequence"/>
</dbReference>
<dbReference type="PIRSF" id="PIRSF035652">
    <property type="entry name" value="CHP02436"/>
    <property type="match status" value="1"/>
</dbReference>
<dbReference type="EMBL" id="JPRM01000007">
    <property type="protein sequence ID" value="KFF17973.1"/>
    <property type="molecule type" value="Genomic_DNA"/>
</dbReference>
<dbReference type="SUPFAM" id="SSF158446">
    <property type="entry name" value="IVS-encoded protein-like"/>
    <property type="match status" value="1"/>
</dbReference>
<dbReference type="RefSeq" id="WP_035620140.1">
    <property type="nucleotide sequence ID" value="NZ_JBEWQG010000010.1"/>
</dbReference>
<comment type="caution">
    <text evidence="1">The sequence shown here is derived from an EMBL/GenBank/DDBJ whole genome shotgun (WGS) entry which is preliminary data.</text>
</comment>
<sequence length="120" mass="13646">MKKFDLHERLIDFAVQIIKITDNLKATKAGNHLSGQIVRSGTSPSLNYSEAQSAESRNDFIHKMSVVLKELRETHSCLKIILRAELYSKEELDLTVAIKENDELISIFVKSLETSRSKNK</sequence>
<dbReference type="Proteomes" id="UP000198424">
    <property type="component" value="Unassembled WGS sequence"/>
</dbReference>
<dbReference type="eggNOG" id="ENOG5032RSC">
    <property type="taxonomic scope" value="Bacteria"/>
</dbReference>
<dbReference type="Pfam" id="PF05635">
    <property type="entry name" value="23S_rRNA_IVP"/>
    <property type="match status" value="1"/>
</dbReference>
<proteinExistence type="predicted"/>
<protein>
    <submittedName>
        <fullName evidence="2">Four helix bundle protein</fullName>
    </submittedName>
</protein>
<dbReference type="InterPro" id="IPR036583">
    <property type="entry name" value="23S_rRNA_IVS_sf"/>
</dbReference>
<reference evidence="1 3" key="1">
    <citation type="submission" date="2014-07" db="EMBL/GenBank/DDBJ databases">
        <title>Genome of Flavobacterium hydatis DSM 2063.</title>
        <authorList>
            <person name="Pipes S.E."/>
            <person name="Stropko S.J."/>
            <person name="Newman J.D."/>
        </authorList>
    </citation>
    <scope>NUCLEOTIDE SEQUENCE [LARGE SCALE GENOMIC DNA]</scope>
    <source>
        <strain evidence="1 3">DSM 2063</strain>
    </source>
</reference>
<dbReference type="PANTHER" id="PTHR38471">
    <property type="entry name" value="FOUR HELIX BUNDLE PROTEIN"/>
    <property type="match status" value="1"/>
</dbReference>
<dbReference type="OrthoDB" id="285993at2"/>
<dbReference type="STRING" id="991.IW20_06790"/>
<name>A0A086AMQ9_FLAHY</name>
<reference evidence="2 4" key="2">
    <citation type="submission" date="2016-11" db="EMBL/GenBank/DDBJ databases">
        <title>Whole genomes of Flavobacteriaceae.</title>
        <authorList>
            <person name="Stine C."/>
            <person name="Li C."/>
            <person name="Tadesse D."/>
        </authorList>
    </citation>
    <scope>NUCLEOTIDE SEQUENCE [LARGE SCALE GENOMIC DNA]</scope>
    <source>
        <strain evidence="2 4">ATCC 29551</strain>
    </source>
</reference>
<keyword evidence="4" id="KW-1185">Reference proteome</keyword>
<evidence type="ECO:0000313" key="1">
    <source>
        <dbReference type="EMBL" id="KFF17973.1"/>
    </source>
</evidence>
<dbReference type="EMBL" id="MUGY01000027">
    <property type="protein sequence ID" value="OXA90861.1"/>
    <property type="molecule type" value="Genomic_DNA"/>
</dbReference>
<organism evidence="1 3">
    <name type="scientific">Flavobacterium hydatis</name>
    <name type="common">Cytophaga aquatilis</name>
    <dbReference type="NCBI Taxonomy" id="991"/>
    <lineage>
        <taxon>Bacteria</taxon>
        <taxon>Pseudomonadati</taxon>
        <taxon>Bacteroidota</taxon>
        <taxon>Flavobacteriia</taxon>
        <taxon>Flavobacteriales</taxon>
        <taxon>Flavobacteriaceae</taxon>
        <taxon>Flavobacterium</taxon>
    </lineage>
</organism>
<evidence type="ECO:0000313" key="2">
    <source>
        <dbReference type="EMBL" id="OXA90861.1"/>
    </source>
</evidence>
<gene>
    <name evidence="2" type="ORF">B0A62_18770</name>
    <name evidence="1" type="ORF">IW20_06790</name>
</gene>
<dbReference type="Proteomes" id="UP000028712">
    <property type="component" value="Unassembled WGS sequence"/>
</dbReference>
<evidence type="ECO:0000313" key="3">
    <source>
        <dbReference type="Proteomes" id="UP000028712"/>
    </source>
</evidence>
<dbReference type="PANTHER" id="PTHR38471:SF2">
    <property type="entry name" value="FOUR HELIX BUNDLE PROTEIN"/>
    <property type="match status" value="1"/>
</dbReference>
<dbReference type="Gene3D" id="1.20.1440.60">
    <property type="entry name" value="23S rRNA-intervening sequence"/>
    <property type="match status" value="1"/>
</dbReference>
<dbReference type="NCBIfam" id="TIGR02436">
    <property type="entry name" value="four helix bundle protein"/>
    <property type="match status" value="1"/>
</dbReference>
<accession>A0A086AMQ9</accession>
<evidence type="ECO:0000313" key="4">
    <source>
        <dbReference type="Proteomes" id="UP000198424"/>
    </source>
</evidence>
<dbReference type="AlphaFoldDB" id="A0A086AMQ9"/>